<dbReference type="PATRIC" id="fig|1450449.3.peg.1508"/>
<dbReference type="EMBL" id="JANJ01000005">
    <property type="protein sequence ID" value="EXI61992.1"/>
    <property type="molecule type" value="Genomic_DNA"/>
</dbReference>
<dbReference type="PIRSF" id="PIRSF009554">
    <property type="entry name" value="UCP009554"/>
    <property type="match status" value="1"/>
</dbReference>
<dbReference type="RefSeq" id="WP_042803231.1">
    <property type="nucleotide sequence ID" value="NZ_AVSP01000002.1"/>
</dbReference>
<dbReference type="Gene3D" id="2.30.110.10">
    <property type="entry name" value="Electron Transport, Fmn-binding Protein, Chain A"/>
    <property type="match status" value="1"/>
</dbReference>
<accession>A0A011NBP4</accession>
<dbReference type="OrthoDB" id="8447155at2"/>
<organism evidence="1 2">
    <name type="scientific">Mannheimia granulomatis</name>
    <dbReference type="NCBI Taxonomy" id="85402"/>
    <lineage>
        <taxon>Bacteria</taxon>
        <taxon>Pseudomonadati</taxon>
        <taxon>Pseudomonadota</taxon>
        <taxon>Gammaproteobacteria</taxon>
        <taxon>Pasteurellales</taxon>
        <taxon>Pasteurellaceae</taxon>
        <taxon>Mannheimia</taxon>
    </lineage>
</organism>
<dbReference type="InterPro" id="IPR011194">
    <property type="entry name" value="UPF0306"/>
</dbReference>
<dbReference type="STRING" id="1122190.GCA_000621105_00607"/>
<dbReference type="InterPro" id="IPR012349">
    <property type="entry name" value="Split_barrel_FMN-bd"/>
</dbReference>
<name>A0A011NBP4_9PAST</name>
<evidence type="ECO:0008006" key="3">
    <source>
        <dbReference type="Google" id="ProtNLM"/>
    </source>
</evidence>
<proteinExistence type="predicted"/>
<evidence type="ECO:0000313" key="2">
    <source>
        <dbReference type="Proteomes" id="UP000054123"/>
    </source>
</evidence>
<dbReference type="Proteomes" id="UP000054123">
    <property type="component" value="Unassembled WGS sequence"/>
</dbReference>
<evidence type="ECO:0000313" key="1">
    <source>
        <dbReference type="EMBL" id="EXI61992.1"/>
    </source>
</evidence>
<reference evidence="1 2" key="1">
    <citation type="journal article" date="2014" name="Genome Announc.">
        <title>Genome Sequence of a Presumptive Mannheimia haemolytica Strain with an A1/A6-Cross-Reactive Serotype from a White-Tailed Deer (Odocoileus virginianus).</title>
        <authorList>
            <person name="Lawrence P.K."/>
            <person name="Bey R.F."/>
            <person name="Wiener B."/>
            <person name="Kittichotirat W."/>
            <person name="Bumgarner R.E."/>
        </authorList>
    </citation>
    <scope>NUCLEOTIDE SEQUENCE [LARGE SCALE GENOMIC DNA]</scope>
    <source>
        <strain evidence="1 2">PKL10</strain>
    </source>
</reference>
<sequence>MPHLPQNIVEFIQSHHVVNFATHNQTDFWSASCFYAFDAQNTRLIILTAKTTRHAMLMLENPHIVGTICDQVENISEIEGVQFSAIASYLEDEQARNIALQIYYEKHPLARLKPSDVWELSFNTIKHTSNKIIFAKKTIWEKHKT</sequence>
<protein>
    <recommendedName>
        <fullName evidence="3">Pyridoxamine 5'-phosphate oxidase putative domain-containing protein</fullName>
    </recommendedName>
</protein>
<comment type="caution">
    <text evidence="1">The sequence shown here is derived from an EMBL/GenBank/DDBJ whole genome shotgun (WGS) entry which is preliminary data.</text>
</comment>
<dbReference type="AlphaFoldDB" id="A0A011NBP4"/>
<gene>
    <name evidence="1" type="ORF">AK33_07665</name>
</gene>
<dbReference type="SUPFAM" id="SSF50475">
    <property type="entry name" value="FMN-binding split barrel"/>
    <property type="match status" value="1"/>
</dbReference>
<keyword evidence="2" id="KW-1185">Reference proteome</keyword>